<feature type="binding site" evidence="6">
    <location>
        <begin position="156"/>
        <end position="158"/>
    </location>
    <ligand>
        <name>ATP</name>
        <dbReference type="ChEBI" id="CHEBI:30616"/>
    </ligand>
</feature>
<evidence type="ECO:0000256" key="3">
    <source>
        <dbReference type="ARBA" id="ARBA00022840"/>
    </source>
</evidence>
<dbReference type="Gene3D" id="3.30.420.40">
    <property type="match status" value="3"/>
</dbReference>
<sequence length="334" mass="34643">MFSKKIAIDLGTANSLVYVSGKGVIINEPTVVAVSVGGGDVIAVGNSAKEMIGRTPEGILPFRPLKDGVIADYSITEAMLKYFLNKALGRVRFMGPTILIAVPAGVSSVESRAVIESAFGAGAKTAFLMPEPLAASIGAGLPISAASGNMIVNSGGGTTEIAIVSLGGLVVHGSVRVAGNKIDEAIASYIRRKYGLIIGDKTAEQLKIKIGSALMLEKEIKAEVKGRDFVEGLPKTLVVTSSEITAAIEPTLKQIAQAIKEVLSRTPPELSADVLDKGIVMSGGTALLKNFDKYITKATGIPAHIADSPLFCVIKGLGTAVENLGVFEKALIVK</sequence>
<feature type="binding site" evidence="6">
    <location>
        <begin position="204"/>
        <end position="207"/>
    </location>
    <ligand>
        <name>ATP</name>
        <dbReference type="ChEBI" id="CHEBI:30616"/>
    </ligand>
</feature>
<dbReference type="PRINTS" id="PR01652">
    <property type="entry name" value="SHAPEPROTEIN"/>
</dbReference>
<dbReference type="NCBIfam" id="NF010539">
    <property type="entry name" value="PRK13927.1"/>
    <property type="match status" value="1"/>
</dbReference>
<dbReference type="InterPro" id="IPR004753">
    <property type="entry name" value="MreB"/>
</dbReference>
<organism evidence="7 8">
    <name type="scientific">candidate division WWE3 bacterium CG23_combo_of_CG06-09_8_20_14_all_40_14</name>
    <dbReference type="NCBI Taxonomy" id="1975095"/>
    <lineage>
        <taxon>Bacteria</taxon>
        <taxon>Katanobacteria</taxon>
    </lineage>
</organism>
<feature type="binding site" evidence="6">
    <location>
        <begin position="12"/>
        <end position="14"/>
    </location>
    <ligand>
        <name>ATP</name>
        <dbReference type="ChEBI" id="CHEBI:30616"/>
    </ligand>
</feature>
<reference evidence="7 8" key="1">
    <citation type="submission" date="2017-09" db="EMBL/GenBank/DDBJ databases">
        <title>Depth-based differentiation of microbial function through sediment-hosted aquifers and enrichment of novel symbionts in the deep terrestrial subsurface.</title>
        <authorList>
            <person name="Probst A.J."/>
            <person name="Ladd B."/>
            <person name="Jarett J.K."/>
            <person name="Geller-Mcgrath D.E."/>
            <person name="Sieber C.M."/>
            <person name="Emerson J.B."/>
            <person name="Anantharaman K."/>
            <person name="Thomas B.C."/>
            <person name="Malmstrom R."/>
            <person name="Stieglmeier M."/>
            <person name="Klingl A."/>
            <person name="Woyke T."/>
            <person name="Ryan C.M."/>
            <person name="Banfield J.F."/>
        </authorList>
    </citation>
    <scope>NUCLEOTIDE SEQUENCE [LARGE SCALE GENOMIC DNA]</scope>
    <source>
        <strain evidence="7">CG23_combo_of_CG06-09_8_20_14_all_40_14</strain>
    </source>
</reference>
<keyword evidence="4 6" id="KW-0133">Cell shape</keyword>
<keyword evidence="1 6" id="KW-0963">Cytoplasm</keyword>
<name>A0A2G9XCC4_UNCKA</name>
<comment type="subunit">
    <text evidence="6">Forms polymers.</text>
</comment>
<comment type="subcellular location">
    <subcellularLocation>
        <location evidence="6">Cytoplasm</location>
    </subcellularLocation>
    <text evidence="6">Membrane-associated.</text>
</comment>
<dbReference type="SUPFAM" id="SSF53067">
    <property type="entry name" value="Actin-like ATPase domain"/>
    <property type="match status" value="2"/>
</dbReference>
<comment type="function">
    <text evidence="6">Forms membrane-associated dynamic filaments that are essential for cell shape determination. Acts by regulating cell wall synthesis and cell elongation, and thus cell shape. A feedback loop between cell geometry and MreB localization may maintain elongated cell shape by targeting cell wall growth to regions of negative cell wall curvature.</text>
</comment>
<keyword evidence="2 6" id="KW-0547">Nucleotide-binding</keyword>
<comment type="caution">
    <text evidence="6">Lacks conserved residue(s) required for the propagation of feature annotation.</text>
</comment>
<evidence type="ECO:0000256" key="5">
    <source>
        <dbReference type="ARBA" id="ARBA00023458"/>
    </source>
</evidence>
<proteinExistence type="inferred from homology"/>
<dbReference type="NCBIfam" id="TIGR00904">
    <property type="entry name" value="mreB"/>
    <property type="match status" value="1"/>
</dbReference>
<dbReference type="AlphaFoldDB" id="A0A2G9XCC4"/>
<evidence type="ECO:0000256" key="4">
    <source>
        <dbReference type="ARBA" id="ARBA00022960"/>
    </source>
</evidence>
<dbReference type="GO" id="GO:0005737">
    <property type="term" value="C:cytoplasm"/>
    <property type="evidence" value="ECO:0007669"/>
    <property type="project" value="UniProtKB-SubCell"/>
</dbReference>
<accession>A0A2G9XCC4</accession>
<dbReference type="PANTHER" id="PTHR42749:SF1">
    <property type="entry name" value="CELL SHAPE-DETERMINING PROTEIN MREB"/>
    <property type="match status" value="1"/>
</dbReference>
<dbReference type="InterPro" id="IPR056546">
    <property type="entry name" value="MreB_MamK-like"/>
</dbReference>
<dbReference type="PANTHER" id="PTHR42749">
    <property type="entry name" value="CELL SHAPE-DETERMINING PROTEIN MREB"/>
    <property type="match status" value="1"/>
</dbReference>
<evidence type="ECO:0000313" key="7">
    <source>
        <dbReference type="EMBL" id="PIP04614.1"/>
    </source>
</evidence>
<dbReference type="HAMAP" id="MF_02207">
    <property type="entry name" value="MreB"/>
    <property type="match status" value="1"/>
</dbReference>
<evidence type="ECO:0000256" key="2">
    <source>
        <dbReference type="ARBA" id="ARBA00022741"/>
    </source>
</evidence>
<protein>
    <recommendedName>
        <fullName evidence="6">Cell shape-determining protein MreB</fullName>
    </recommendedName>
</protein>
<dbReference type="GO" id="GO:0005524">
    <property type="term" value="F:ATP binding"/>
    <property type="evidence" value="ECO:0007669"/>
    <property type="project" value="UniProtKB-KW"/>
</dbReference>
<evidence type="ECO:0000313" key="8">
    <source>
        <dbReference type="Proteomes" id="UP000231388"/>
    </source>
</evidence>
<dbReference type="CDD" id="cd10225">
    <property type="entry name" value="ASKHA_NBD_MreB-like"/>
    <property type="match status" value="1"/>
</dbReference>
<comment type="similarity">
    <text evidence="5 6">Belongs to the FtsA/MreB family.</text>
</comment>
<dbReference type="GO" id="GO:0000902">
    <property type="term" value="P:cell morphogenesis"/>
    <property type="evidence" value="ECO:0007669"/>
    <property type="project" value="InterPro"/>
</dbReference>
<dbReference type="InterPro" id="IPR043129">
    <property type="entry name" value="ATPase_NBD"/>
</dbReference>
<dbReference type="Proteomes" id="UP000231388">
    <property type="component" value="Unassembled WGS sequence"/>
</dbReference>
<dbReference type="GO" id="GO:0008360">
    <property type="term" value="P:regulation of cell shape"/>
    <property type="evidence" value="ECO:0007669"/>
    <property type="project" value="UniProtKB-UniRule"/>
</dbReference>
<evidence type="ECO:0000256" key="1">
    <source>
        <dbReference type="ARBA" id="ARBA00022490"/>
    </source>
</evidence>
<gene>
    <name evidence="6" type="primary">mreB</name>
    <name evidence="7" type="ORF">COX53_01550</name>
</gene>
<evidence type="ECO:0000256" key="6">
    <source>
        <dbReference type="HAMAP-Rule" id="MF_02207"/>
    </source>
</evidence>
<dbReference type="EMBL" id="PCQY01000019">
    <property type="protein sequence ID" value="PIP04614.1"/>
    <property type="molecule type" value="Genomic_DNA"/>
</dbReference>
<comment type="caution">
    <text evidence="7">The sequence shown here is derived from an EMBL/GenBank/DDBJ whole genome shotgun (WGS) entry which is preliminary data.</text>
</comment>
<dbReference type="Pfam" id="PF06723">
    <property type="entry name" value="MreB_Mbl"/>
    <property type="match status" value="1"/>
</dbReference>
<keyword evidence="3 6" id="KW-0067">ATP-binding</keyword>